<dbReference type="Gene3D" id="2.60.40.1180">
    <property type="entry name" value="Golgi alpha-mannosidase II"/>
    <property type="match status" value="1"/>
</dbReference>
<dbReference type="AlphaFoldDB" id="A0A918DUT1"/>
<dbReference type="InterPro" id="IPR054049">
    <property type="entry name" value="SupH-like_C"/>
</dbReference>
<dbReference type="PANTHER" id="PTHR10357">
    <property type="entry name" value="ALPHA-AMYLASE FAMILY MEMBER"/>
    <property type="match status" value="1"/>
</dbReference>
<keyword evidence="3" id="KW-1185">Reference proteome</keyword>
<dbReference type="Pfam" id="PF22157">
    <property type="entry name" value="SupH-like_C"/>
    <property type="match status" value="1"/>
</dbReference>
<dbReference type="Pfam" id="PF00128">
    <property type="entry name" value="Alpha-amylase"/>
    <property type="match status" value="2"/>
</dbReference>
<dbReference type="Gene3D" id="3.90.400.10">
    <property type="entry name" value="Oligo-1,6-glucosidase, Domain 2"/>
    <property type="match status" value="1"/>
</dbReference>
<dbReference type="EMBL" id="BMNH01000051">
    <property type="protein sequence ID" value="GGO83323.1"/>
    <property type="molecule type" value="Genomic_DNA"/>
</dbReference>
<dbReference type="Gene3D" id="3.20.20.80">
    <property type="entry name" value="Glycosidases"/>
    <property type="match status" value="1"/>
</dbReference>
<evidence type="ECO:0000313" key="3">
    <source>
        <dbReference type="Proteomes" id="UP000646523"/>
    </source>
</evidence>
<dbReference type="Proteomes" id="UP000646523">
    <property type="component" value="Unassembled WGS sequence"/>
</dbReference>
<comment type="caution">
    <text evidence="2">The sequence shown here is derived from an EMBL/GenBank/DDBJ whole genome shotgun (WGS) entry which is preliminary data.</text>
</comment>
<dbReference type="InterPro" id="IPR017853">
    <property type="entry name" value="GH"/>
</dbReference>
<evidence type="ECO:0000313" key="2">
    <source>
        <dbReference type="EMBL" id="GGO83323.1"/>
    </source>
</evidence>
<organism evidence="2 3">
    <name type="scientific">Nonomuraea cavernae</name>
    <dbReference type="NCBI Taxonomy" id="2045107"/>
    <lineage>
        <taxon>Bacteria</taxon>
        <taxon>Bacillati</taxon>
        <taxon>Actinomycetota</taxon>
        <taxon>Actinomycetes</taxon>
        <taxon>Streptosporangiales</taxon>
        <taxon>Streptosporangiaceae</taxon>
        <taxon>Nonomuraea</taxon>
    </lineage>
</organism>
<name>A0A918DUT1_9ACTN</name>
<reference evidence="2" key="2">
    <citation type="submission" date="2020-09" db="EMBL/GenBank/DDBJ databases">
        <authorList>
            <person name="Sun Q."/>
            <person name="Zhou Y."/>
        </authorList>
    </citation>
    <scope>NUCLEOTIDE SEQUENCE</scope>
    <source>
        <strain evidence="2">CGMCC 4.7368</strain>
    </source>
</reference>
<reference evidence="2" key="1">
    <citation type="journal article" date="2014" name="Int. J. Syst. Evol. Microbiol.">
        <title>Complete genome sequence of Corynebacterium casei LMG S-19264T (=DSM 44701T), isolated from a smear-ripened cheese.</title>
        <authorList>
            <consortium name="US DOE Joint Genome Institute (JGI-PGF)"/>
            <person name="Walter F."/>
            <person name="Albersmeier A."/>
            <person name="Kalinowski J."/>
            <person name="Ruckert C."/>
        </authorList>
    </citation>
    <scope>NUCLEOTIDE SEQUENCE</scope>
    <source>
        <strain evidence="2">CGMCC 4.7368</strain>
    </source>
</reference>
<gene>
    <name evidence="2" type="ORF">GCM10012289_76530</name>
</gene>
<sequence>MYLFRHGLRTCHTNPQVIGKGRMPAPQGGSGRAMRLTYTSDLWWKNAVIYCLDVETYKDGNGDGIGDFRGLTQQIDYLAGLGVTCLWLMPFFPTPNRDDGYDITDFYSIDPRLGTLGDFVEFMRTAHDRGLRVIADLVVNHTSDQHPWFVDARSGKDSPFRDWYVWSDKPEPDPEEMVFPDKEDSVWEWDKKTRQYYLHSFYRHQPDLNVGNPAVRDEITRILGFWMELGLSGFRVDAVPFLIENVQPKLGDPHDFLADLRAFMTRRQGGSVLLGEVNLPYDQLVEYFGNGLGDQLSMCFDFIAMQRAWLSLARGEAEPLASALRERPKAPKDCQWAVFLRNHDELTLDKLSEEERQEVFEAFGPEKDMQIFGRGLRRRLPTMMGGDLRRIKMAYSLLFSMPGTPVLFYGEEIGMGENLDAEGRMAVRVPMQWSGDGGFSMTEPDREMTGGAYAPDRVNVADQKRDTDSLLRWFQLLIERYRECPELAWGEHTVLDTGNAAVLAHRCDADGATVVVLHNLSDTAQDVDLKLDGLENCLLTDLLVDGTTEVSNRGVVHLPLAPHGCRWLRASEPEIAPEDSSVKSSTP</sequence>
<dbReference type="InterPro" id="IPR045857">
    <property type="entry name" value="O16G_dom_2"/>
</dbReference>
<dbReference type="CDD" id="cd11334">
    <property type="entry name" value="AmyAc_TreS"/>
    <property type="match status" value="1"/>
</dbReference>
<dbReference type="GO" id="GO:0005975">
    <property type="term" value="P:carbohydrate metabolic process"/>
    <property type="evidence" value="ECO:0007669"/>
    <property type="project" value="InterPro"/>
</dbReference>
<dbReference type="SMART" id="SM00642">
    <property type="entry name" value="Aamy"/>
    <property type="match status" value="1"/>
</dbReference>
<dbReference type="InterPro" id="IPR006047">
    <property type="entry name" value="GH13_cat_dom"/>
</dbReference>
<dbReference type="SUPFAM" id="SSF51445">
    <property type="entry name" value="(Trans)glycosidases"/>
    <property type="match status" value="1"/>
</dbReference>
<feature type="domain" description="Glycosyl hydrolase family 13 catalytic" evidence="1">
    <location>
        <begin position="51"/>
        <end position="446"/>
    </location>
</feature>
<dbReference type="InterPro" id="IPR013780">
    <property type="entry name" value="Glyco_hydro_b"/>
</dbReference>
<protein>
    <submittedName>
        <fullName evidence="2">Alpha-amylase</fullName>
    </submittedName>
</protein>
<proteinExistence type="predicted"/>
<accession>A0A918DUT1</accession>
<dbReference type="PANTHER" id="PTHR10357:SF219">
    <property type="entry name" value="MALTOSE ALPHA-D-GLUCOSYLTRANSFERASE"/>
    <property type="match status" value="1"/>
</dbReference>
<dbReference type="SUPFAM" id="SSF51011">
    <property type="entry name" value="Glycosyl hydrolase domain"/>
    <property type="match status" value="1"/>
</dbReference>
<evidence type="ECO:0000259" key="1">
    <source>
        <dbReference type="SMART" id="SM00642"/>
    </source>
</evidence>